<gene>
    <name evidence="1" type="ORF">CYPG_00039</name>
</gene>
<dbReference type="GeneID" id="11538158"/>
<dbReference type="Proteomes" id="UP000006533">
    <property type="component" value="Segment"/>
</dbReference>
<organism evidence="1 2">
    <name type="scientific">Cyanophage NATL2A-133</name>
    <dbReference type="NCBI Taxonomy" id="445692"/>
    <lineage>
        <taxon>Viruses</taxon>
        <taxon>Duplodnaviria</taxon>
        <taxon>Heunggongvirae</taxon>
        <taxon>Uroviricota</taxon>
        <taxon>Caudoviricetes</taxon>
        <taxon>Autographivirales</taxon>
        <taxon>Sechaudvirinae</taxon>
        <taxon>Tangaroavirus</taxon>
        <taxon>Tangaroavirus NATL2A133</taxon>
    </lineage>
</organism>
<name>E3SP62_9CAUD</name>
<reference evidence="1 2" key="1">
    <citation type="submission" date="2009-10" db="EMBL/GenBank/DDBJ databases">
        <title>The Genome Sequence of Cyanophage NATL2A-133.</title>
        <authorList>
            <consortium name="The Broad Institute Genome Sequencing Platform"/>
            <person name="Henn M.R."/>
            <person name="Sullivan M.S."/>
            <person name="Osburne M.S."/>
            <person name="Levin J."/>
            <person name="Malboeuf C."/>
            <person name="Casali M."/>
            <person name="Russ C."/>
            <person name="Lennon N."/>
            <person name="Erlich R."/>
            <person name="Young S.K."/>
            <person name="Koehrsen M."/>
            <person name="Yandava C."/>
            <person name="Zeng Q."/>
            <person name="Alvarado L."/>
            <person name="Anderson S."/>
            <person name="Berlin A."/>
            <person name="Borenstein D."/>
            <person name="Chen Z."/>
            <person name="Engels R."/>
            <person name="Freedman E."/>
            <person name="Gellesch M."/>
            <person name="Goldberg J."/>
            <person name="Green L."/>
            <person name="Griggs A."/>
            <person name="Gujja S."/>
            <person name="Heiman D."/>
            <person name="Hepburn T."/>
            <person name="Howarth C."/>
            <person name="Jen D."/>
            <person name="Larson L."/>
            <person name="Lewis B."/>
            <person name="Mehta T."/>
            <person name="Park D."/>
            <person name="Pearson M."/>
            <person name="Roberts A."/>
            <person name="Ryan E."/>
            <person name="Saif S."/>
            <person name="Shea T."/>
            <person name="Shenoy N."/>
            <person name="Sisk P."/>
            <person name="Stolte C."/>
            <person name="Sykes S."/>
            <person name="Walk T."/>
            <person name="White J."/>
            <person name="Yu Q."/>
            <person name="Coleman M.L."/>
            <person name="Huang K.H."/>
            <person name="Weigele P.R."/>
            <person name="DeFrancesco A.S."/>
            <person name="Kern S.E."/>
            <person name="Thompson L.R."/>
            <person name="Fu R."/>
            <person name="Hombeck B."/>
            <person name="Chisholm S.W."/>
            <person name="Haas B."/>
            <person name="Nusbaum C."/>
            <person name="Galagan J."/>
            <person name="Birren B."/>
        </authorList>
    </citation>
    <scope>NUCLEOTIDE SEQUENCE [LARGE SCALE GENOMIC DNA]</scope>
    <source>
        <strain evidence="1">NATL2A-133</strain>
    </source>
</reference>
<evidence type="ECO:0000313" key="1">
    <source>
        <dbReference type="EMBL" id="ADP00179.1"/>
    </source>
</evidence>
<dbReference type="OrthoDB" id="25156at10239"/>
<evidence type="ECO:0000313" key="2">
    <source>
        <dbReference type="Proteomes" id="UP000006533"/>
    </source>
</evidence>
<dbReference type="KEGG" id="vg:11538158"/>
<proteinExistence type="predicted"/>
<accession>E3SP62</accession>
<sequence length="59" mass="6833">MQIQTSQSTLNWGSLERLLDDLDSQFPDKFPDHNLSEKEIAYRAGQISIIRLLKQNLSE</sequence>
<dbReference type="EMBL" id="GU071104">
    <property type="protein sequence ID" value="ADP00179.1"/>
    <property type="molecule type" value="Genomic_DNA"/>
</dbReference>
<keyword evidence="2" id="KW-1185">Reference proteome</keyword>
<protein>
    <submittedName>
        <fullName evidence="1">Predicted protein</fullName>
    </submittedName>
</protein>
<dbReference type="RefSeq" id="YP_005087551.1">
    <property type="nucleotide sequence ID" value="NC_016659.1"/>
</dbReference>